<dbReference type="InterPro" id="IPR001650">
    <property type="entry name" value="Helicase_C-like"/>
</dbReference>
<name>A0ABU2X3U1_9ACTN</name>
<dbReference type="InterPro" id="IPR027417">
    <property type="entry name" value="P-loop_NTPase"/>
</dbReference>
<protein>
    <submittedName>
        <fullName evidence="9">SNF2-related protein</fullName>
    </submittedName>
</protein>
<evidence type="ECO:0000313" key="10">
    <source>
        <dbReference type="Proteomes" id="UP001180973"/>
    </source>
</evidence>
<feature type="coiled-coil region" evidence="5">
    <location>
        <begin position="935"/>
        <end position="964"/>
    </location>
</feature>
<keyword evidence="4" id="KW-0067">ATP-binding</keyword>
<gene>
    <name evidence="9" type="ORF">RM555_25195</name>
</gene>
<dbReference type="InterPro" id="IPR000330">
    <property type="entry name" value="SNF2_N"/>
</dbReference>
<feature type="domain" description="Helicase ATP-binding" evidence="7">
    <location>
        <begin position="219"/>
        <end position="375"/>
    </location>
</feature>
<feature type="region of interest" description="Disordered" evidence="6">
    <location>
        <begin position="728"/>
        <end position="754"/>
    </location>
</feature>
<dbReference type="Pfam" id="PF00271">
    <property type="entry name" value="Helicase_C"/>
    <property type="match status" value="1"/>
</dbReference>
<keyword evidence="2" id="KW-0378">Hydrolase</keyword>
<evidence type="ECO:0000256" key="1">
    <source>
        <dbReference type="ARBA" id="ARBA00022741"/>
    </source>
</evidence>
<comment type="caution">
    <text evidence="9">The sequence shown here is derived from an EMBL/GenBank/DDBJ whole genome shotgun (WGS) entry which is preliminary data.</text>
</comment>
<organism evidence="9 10">
    <name type="scientific">Micromonospora reichwaldensis</name>
    <dbReference type="NCBI Taxonomy" id="3075516"/>
    <lineage>
        <taxon>Bacteria</taxon>
        <taxon>Bacillati</taxon>
        <taxon>Actinomycetota</taxon>
        <taxon>Actinomycetes</taxon>
        <taxon>Micromonosporales</taxon>
        <taxon>Micromonosporaceae</taxon>
        <taxon>Micromonospora</taxon>
    </lineage>
</organism>
<dbReference type="InterPro" id="IPR038718">
    <property type="entry name" value="SNF2-like_sf"/>
</dbReference>
<reference evidence="9" key="1">
    <citation type="submission" date="2023-09" db="EMBL/GenBank/DDBJ databases">
        <title>30 novel species of actinomycetes from the DSMZ collection.</title>
        <authorList>
            <person name="Nouioui I."/>
        </authorList>
    </citation>
    <scope>NUCLEOTIDE SEQUENCE</scope>
    <source>
        <strain evidence="9">DSM 115977</strain>
    </source>
</reference>
<feature type="domain" description="Helicase C-terminal" evidence="8">
    <location>
        <begin position="519"/>
        <end position="668"/>
    </location>
</feature>
<dbReference type="SUPFAM" id="SSF52540">
    <property type="entry name" value="P-loop containing nucleoside triphosphate hydrolases"/>
    <property type="match status" value="2"/>
</dbReference>
<dbReference type="PROSITE" id="PS51192">
    <property type="entry name" value="HELICASE_ATP_BIND_1"/>
    <property type="match status" value="1"/>
</dbReference>
<evidence type="ECO:0000259" key="8">
    <source>
        <dbReference type="PROSITE" id="PS51194"/>
    </source>
</evidence>
<keyword evidence="1" id="KW-0547">Nucleotide-binding</keyword>
<dbReference type="PANTHER" id="PTHR45766">
    <property type="entry name" value="DNA ANNEALING HELICASE AND ENDONUCLEASE ZRANB3 FAMILY MEMBER"/>
    <property type="match status" value="1"/>
</dbReference>
<evidence type="ECO:0000256" key="3">
    <source>
        <dbReference type="ARBA" id="ARBA00022806"/>
    </source>
</evidence>
<dbReference type="InterPro" id="IPR014001">
    <property type="entry name" value="Helicase_ATP-bd"/>
</dbReference>
<evidence type="ECO:0000313" key="9">
    <source>
        <dbReference type="EMBL" id="MDT0532301.1"/>
    </source>
</evidence>
<evidence type="ECO:0000256" key="5">
    <source>
        <dbReference type="SAM" id="Coils"/>
    </source>
</evidence>
<dbReference type="Gene3D" id="3.40.50.10810">
    <property type="entry name" value="Tandem AAA-ATPase domain"/>
    <property type="match status" value="1"/>
</dbReference>
<evidence type="ECO:0000256" key="4">
    <source>
        <dbReference type="ARBA" id="ARBA00022840"/>
    </source>
</evidence>
<dbReference type="PANTHER" id="PTHR45766:SF6">
    <property type="entry name" value="SWI_SNF-RELATED MATRIX-ASSOCIATED ACTIN-DEPENDENT REGULATOR OF CHROMATIN SUBFAMILY A-LIKE PROTEIN 1"/>
    <property type="match status" value="1"/>
</dbReference>
<dbReference type="PROSITE" id="PS51194">
    <property type="entry name" value="HELICASE_CTER"/>
    <property type="match status" value="1"/>
</dbReference>
<keyword evidence="5" id="KW-0175">Coiled coil</keyword>
<evidence type="ECO:0000256" key="2">
    <source>
        <dbReference type="ARBA" id="ARBA00022801"/>
    </source>
</evidence>
<dbReference type="SMART" id="SM00490">
    <property type="entry name" value="HELICc"/>
    <property type="match status" value="1"/>
</dbReference>
<dbReference type="EMBL" id="JAVRFL010000037">
    <property type="protein sequence ID" value="MDT0532301.1"/>
    <property type="molecule type" value="Genomic_DNA"/>
</dbReference>
<accession>A0ABU2X3U1</accession>
<dbReference type="CDD" id="cd18793">
    <property type="entry name" value="SF2_C_SNF"/>
    <property type="match status" value="1"/>
</dbReference>
<dbReference type="Gene3D" id="3.40.50.300">
    <property type="entry name" value="P-loop containing nucleotide triphosphate hydrolases"/>
    <property type="match status" value="1"/>
</dbReference>
<keyword evidence="10" id="KW-1185">Reference proteome</keyword>
<dbReference type="CDD" id="cd18011">
    <property type="entry name" value="DEXDc_RapA"/>
    <property type="match status" value="1"/>
</dbReference>
<dbReference type="SMART" id="SM00487">
    <property type="entry name" value="DEXDc"/>
    <property type="match status" value="1"/>
</dbReference>
<proteinExistence type="predicted"/>
<dbReference type="InterPro" id="IPR049730">
    <property type="entry name" value="SNF2/RAD54-like_C"/>
</dbReference>
<dbReference type="Pfam" id="PF00176">
    <property type="entry name" value="SNF2-rel_dom"/>
    <property type="match status" value="1"/>
</dbReference>
<evidence type="ECO:0000256" key="6">
    <source>
        <dbReference type="SAM" id="MobiDB-lite"/>
    </source>
</evidence>
<sequence>MGEVASVERVLTEELLETGEVPLGPAESVRLGLPKHSADLALVVDEESLSVAWIAGRRRLVSETLAEYLQDTGRVGGLLRLERRGGESLRLLVLAPGTRLSSAPRLPSWAGTPVAGPVATGAAAVSGGAIRLQRRGSTGTRYRLRGRDEYTWQGEIGFLNSAHSHMADALRKRGWDPADAVRMRLDGERLATLDQFDELLAIDAAHIEHMPHQEAAARTVLTRMGGRGILADEVGLGKTVEAGLILKELILRGLAQRVLIICPAPLRDQWREELRDKFDEDFTVVASGQDAQAFAQDRLIMTLQLVLRNADRLGARFDLVIVDEAHRLSGAGARKTRAIIGDIVAGAPRALFLSATPVQNNLLELYRLVELLRPGTFDSERDFARRFVDGHDPRKPVNAPELRKLISSVVVRTTRQQAGVDRVHRMPPQDHGVRLTTPERQLYDLLLHTLRHRMTGPADTMRRRQLALRLTASPQAVSRSALRMAERESDPALKRTLSEIGHLAGDIRHTSREQAALKVVRRWLDEHGRVLVFTQHTDTLGGILRLLDAEGIVAAPFHGSMSHAARSASVADFKSGRAQVLVSTDAGAEGQNLQVSNCVLNYDLPWNPMRVEQRIGRVHRLTQTRNVYIANLFARDTLDESVYRLLHDKLAMFELLFGQVVTVLGELEGTQDSSMEQRVLEALYAKSDYTMQRRLDELGTQLEQARGRAMTMMTADAGLSDWLAQRNEERRRRAAQPEARELLPQPAAQPRRRQKDLERFVRSFLEAAGATLTHPSEGFTVASLPPDLAAAFGGRDELFLAFSNAALDHHPEAQLCVVGSELFDELLEVLRDRGDLSGTVAVLPNLHQRPVFRHAADVQLVKRRVEPDDGWSARATYRVQEGATSGNQQLVTVEVGTPVPADERRTPLLDGAPMPATLPERAVLDGVDRQAAVQLRQHLHEARQAEERRRREAQEGLVANLEKQLGAARKSWNKRRDIQAYLDMEEWERQLERAIEAARRPAPPAADTELRAELLTLEMHGSARLVVVETWQHASGVTREIRYPWTGTLFNQTLVCEATGTKVGTLALCGGAHVVDRGALHGCQVCVTDWCGACGPTRSVQACAGCGRGACATCRPVGMLCTDCARPRRAPDLDTDWEHGWRLGGSAYLLVGERHAVAVDEHGTRLTVVPDRDVRDPARARLRGLAARLHLPAGAGLVAATPPVASAELTAGSAWAHVQPSVWWTWQEHARTDVDASVVDLLPELDGPEVTGEGAAGFTTLLADLRRRDPAPVAPAVAAVPFAVVLRVDLVDGQFHYRELWHEGDRQPLLAGEETQPLSPSQHEVSAYCRPVAGAAVGPVSVEVDGVHRSYVCLLTDGSHSSTLFVPGVPGATVGAEEQLARLVSGAGLPPTRAVVRHPWQAPPADELRYSTPADGVTVVRRSATSHALLTEGEGEPETRLLSAEPPSTEFAGAVPVDDDRLREVLAGLAEPCTSVPMGEYVTVDERWQSPYGVVTRRYLIAPAPPMDSRLMANHAFLRPGEPLTVALADGTVAERDVSVDSRGHLFAGERRADCPVCHRAYGPCCGMDGVVTGCRSCSRPACGACRSEDPAAVVETRCARCGDTSCGDCARHLPVRACELCDRAVCVSCRSGPFCLTCSQLTPATAEQAARLPAELHVDGLTVLIGQDASGTVAVLRGVHRSEIAVIGVSGLERWETATADDPELLRLRLGAAALAGTGDVDLRTAAGRPAPVSPDWLVLTYDAGTTFQWLVQTDGRRRAGNASSLAGMPSDNGVDPELRADLADALGQVVRVPASAPPARRKLIRGTTAAAPSSLAPGVAIACRQHTDTTVAVTPRGLVRRRALGIQVHEETVEWQVPLTAASWVRAGWHPAPEVVCAADLDGWSVVVAAVGRHALLGVRHDADAPTWYQLTEDAELDLARGALGVELLGAHTMVTLAAHTSPQDLRGPKLLGATPLTRRVARQITRLPFGQPRRAALSPAAAIAAVMPDTTPAAPAPADGKLPAVLLAALRQRAANRRVSEADLTVGLNVEEEWRLVTGETLAIAYQVPAGETAGYLPDAVTGERLHQAYVCRLKHLVRRVAVCSTCMTATCPACPDPVKPCALCWGRLCGRCVASPDGRCPTCLQMRKVGLFDRGSFGVSLRGAVWHGVGPHGQVTVRRDKGRWSVERWDQAGRGVAPLNGNRLLAARRMLGDLE</sequence>
<dbReference type="Proteomes" id="UP001180973">
    <property type="component" value="Unassembled WGS sequence"/>
</dbReference>
<keyword evidence="3" id="KW-0347">Helicase</keyword>
<dbReference type="RefSeq" id="WP_311414064.1">
    <property type="nucleotide sequence ID" value="NZ_JAVRFL010000037.1"/>
</dbReference>
<evidence type="ECO:0000259" key="7">
    <source>
        <dbReference type="PROSITE" id="PS51192"/>
    </source>
</evidence>
<dbReference type="InterPro" id="IPR057342">
    <property type="entry name" value="DEXDc_RapA"/>
</dbReference>